<dbReference type="EC" id="3.1.1.-" evidence="4"/>
<protein>
    <recommendedName>
        <fullName evidence="4">Carboxylic ester hydrolase</fullName>
        <ecNumber evidence="4">3.1.1.-</ecNumber>
    </recommendedName>
</protein>
<evidence type="ECO:0000313" key="7">
    <source>
        <dbReference type="Proteomes" id="UP000268014"/>
    </source>
</evidence>
<dbReference type="GO" id="GO:0052689">
    <property type="term" value="F:carboxylic ester hydrolase activity"/>
    <property type="evidence" value="ECO:0007669"/>
    <property type="project" value="UniProtKB-KW"/>
</dbReference>
<dbReference type="InterPro" id="IPR002018">
    <property type="entry name" value="CarbesteraseB"/>
</dbReference>
<dbReference type="PROSITE" id="PS00122">
    <property type="entry name" value="CARBOXYLESTERASE_B_1"/>
    <property type="match status" value="1"/>
</dbReference>
<keyword evidence="7" id="KW-1185">Reference proteome</keyword>
<accession>A0A0N4W7H2</accession>
<dbReference type="InterPro" id="IPR019826">
    <property type="entry name" value="Carboxylesterase_B_AS"/>
</dbReference>
<dbReference type="AlphaFoldDB" id="A0A0N4W7H2"/>
<proteinExistence type="inferred from homology"/>
<dbReference type="InterPro" id="IPR029058">
    <property type="entry name" value="AB_hydrolase_fold"/>
</dbReference>
<evidence type="ECO:0000259" key="5">
    <source>
        <dbReference type="Pfam" id="PF00135"/>
    </source>
</evidence>
<dbReference type="Proteomes" id="UP000268014">
    <property type="component" value="Unassembled WGS sequence"/>
</dbReference>
<dbReference type="STRING" id="6290.A0A0N4W7H2"/>
<evidence type="ECO:0000256" key="3">
    <source>
        <dbReference type="ARBA" id="ARBA00022801"/>
    </source>
</evidence>
<keyword evidence="2" id="KW-0719">Serine esterase</keyword>
<evidence type="ECO:0000313" key="8">
    <source>
        <dbReference type="WBParaSite" id="HPLM_0000608101-mRNA-1"/>
    </source>
</evidence>
<organism evidence="8">
    <name type="scientific">Haemonchus placei</name>
    <name type="common">Barber's pole worm</name>
    <dbReference type="NCBI Taxonomy" id="6290"/>
    <lineage>
        <taxon>Eukaryota</taxon>
        <taxon>Metazoa</taxon>
        <taxon>Ecdysozoa</taxon>
        <taxon>Nematoda</taxon>
        <taxon>Chromadorea</taxon>
        <taxon>Rhabditida</taxon>
        <taxon>Rhabditina</taxon>
        <taxon>Rhabditomorpha</taxon>
        <taxon>Strongyloidea</taxon>
        <taxon>Trichostrongylidae</taxon>
        <taxon>Haemonchus</taxon>
    </lineage>
</organism>
<dbReference type="Gene3D" id="3.40.50.1820">
    <property type="entry name" value="alpha/beta hydrolase"/>
    <property type="match status" value="1"/>
</dbReference>
<feature type="domain" description="Carboxylesterase type B" evidence="5">
    <location>
        <begin position="8"/>
        <end position="43"/>
    </location>
</feature>
<keyword evidence="3 4" id="KW-0378">Hydrolase</keyword>
<reference evidence="6 7" key="2">
    <citation type="submission" date="2018-11" db="EMBL/GenBank/DDBJ databases">
        <authorList>
            <consortium name="Pathogen Informatics"/>
        </authorList>
    </citation>
    <scope>NUCLEOTIDE SEQUENCE [LARGE SCALE GENOMIC DNA]</scope>
    <source>
        <strain evidence="6 7">MHpl1</strain>
    </source>
</reference>
<dbReference type="OrthoDB" id="19653at2759"/>
<dbReference type="SUPFAM" id="SSF53474">
    <property type="entry name" value="alpha/beta-Hydrolases"/>
    <property type="match status" value="1"/>
</dbReference>
<evidence type="ECO:0000256" key="2">
    <source>
        <dbReference type="ARBA" id="ARBA00022487"/>
    </source>
</evidence>
<evidence type="ECO:0000256" key="1">
    <source>
        <dbReference type="ARBA" id="ARBA00005964"/>
    </source>
</evidence>
<dbReference type="Pfam" id="PF00135">
    <property type="entry name" value="COesterase"/>
    <property type="match status" value="1"/>
</dbReference>
<reference evidence="8" key="1">
    <citation type="submission" date="2017-02" db="UniProtKB">
        <authorList>
            <consortium name="WormBaseParasite"/>
        </authorList>
    </citation>
    <scope>IDENTIFICATION</scope>
</reference>
<sequence>MVKEMGKVHKNIDVFGGDPGRITLFGESAGAASVILQGLKKLKYDSKAVCVIVTVSIKVGFRSDNRNREVTYLPISIRHRQQVDQEKKKERME</sequence>
<gene>
    <name evidence="6" type="ORF">HPLM_LOCUS6073</name>
</gene>
<dbReference type="EMBL" id="UZAF01016434">
    <property type="protein sequence ID" value="VDO27908.1"/>
    <property type="molecule type" value="Genomic_DNA"/>
</dbReference>
<dbReference type="WBParaSite" id="HPLM_0000608101-mRNA-1">
    <property type="protein sequence ID" value="HPLM_0000608101-mRNA-1"/>
    <property type="gene ID" value="HPLM_0000608101"/>
</dbReference>
<evidence type="ECO:0000313" key="6">
    <source>
        <dbReference type="EMBL" id="VDO27908.1"/>
    </source>
</evidence>
<evidence type="ECO:0000256" key="4">
    <source>
        <dbReference type="RuleBase" id="RU361235"/>
    </source>
</evidence>
<name>A0A0N4W7H2_HAEPC</name>
<comment type="similarity">
    <text evidence="1 4">Belongs to the type-B carboxylesterase/lipase family.</text>
</comment>